<dbReference type="GO" id="GO:0016301">
    <property type="term" value="F:kinase activity"/>
    <property type="evidence" value="ECO:0007669"/>
    <property type="project" value="UniProtKB-KW"/>
</dbReference>
<protein>
    <recommendedName>
        <fullName evidence="2">2-amino-4-hydroxy-6-hydroxymethyldihydropteridine diphosphokinase</fullName>
        <ecNumber evidence="2">2.7.6.3</ecNumber>
    </recommendedName>
</protein>
<evidence type="ECO:0000256" key="1">
    <source>
        <dbReference type="ARBA" id="ARBA00005051"/>
    </source>
</evidence>
<reference evidence="9" key="1">
    <citation type="journal article" date="2015" name="Nature">
        <title>Complex archaea that bridge the gap between prokaryotes and eukaryotes.</title>
        <authorList>
            <person name="Spang A."/>
            <person name="Saw J.H."/>
            <person name="Jorgensen S.L."/>
            <person name="Zaremba-Niedzwiedzka K."/>
            <person name="Martijn J."/>
            <person name="Lind A.E."/>
            <person name="van Eijk R."/>
            <person name="Schleper C."/>
            <person name="Guy L."/>
            <person name="Ettema T.J."/>
        </authorList>
    </citation>
    <scope>NUCLEOTIDE SEQUENCE</scope>
</reference>
<dbReference type="PANTHER" id="PTHR43071">
    <property type="entry name" value="2-AMINO-4-HYDROXY-6-HYDROXYMETHYLDIHYDROPTERIDINE PYROPHOSPHOKINASE"/>
    <property type="match status" value="1"/>
</dbReference>
<sequence>MSDSHSGYLLGIGSNINPQTNIAQIIHLLLCKLPRLSLSRVLKIPPIGMNSRRDFLNVVVFVETEMPEVELKMICNDIEISLGRDRRDPTRKTKDRTADLDILTKAIFPDDGNRLVNSITDEYFLYPLLEEINAYLSNRDYSSLQTGEMIEVDDLTFGQTATTIDRNASTGNERVI</sequence>
<dbReference type="Gene3D" id="3.30.70.560">
    <property type="entry name" value="7,8-Dihydro-6-hydroxymethylpterin-pyrophosphokinase HPPK"/>
    <property type="match status" value="1"/>
</dbReference>
<dbReference type="PANTHER" id="PTHR43071:SF1">
    <property type="entry name" value="2-AMINO-4-HYDROXY-6-HYDROXYMETHYLDIHYDROPTERIDINE PYROPHOSPHOKINASE"/>
    <property type="match status" value="1"/>
</dbReference>
<evidence type="ECO:0000256" key="7">
    <source>
        <dbReference type="ARBA" id="ARBA00022909"/>
    </source>
</evidence>
<dbReference type="InterPro" id="IPR035907">
    <property type="entry name" value="Hppk_sf"/>
</dbReference>
<evidence type="ECO:0000256" key="2">
    <source>
        <dbReference type="ARBA" id="ARBA00013253"/>
    </source>
</evidence>
<keyword evidence="3" id="KW-0808">Transferase</keyword>
<organism evidence="9">
    <name type="scientific">marine sediment metagenome</name>
    <dbReference type="NCBI Taxonomy" id="412755"/>
    <lineage>
        <taxon>unclassified sequences</taxon>
        <taxon>metagenomes</taxon>
        <taxon>ecological metagenomes</taxon>
    </lineage>
</organism>
<dbReference type="UniPathway" id="UPA00077">
    <property type="reaction ID" value="UER00155"/>
</dbReference>
<evidence type="ECO:0000256" key="6">
    <source>
        <dbReference type="ARBA" id="ARBA00022840"/>
    </source>
</evidence>
<dbReference type="Pfam" id="PF01288">
    <property type="entry name" value="HPPK"/>
    <property type="match status" value="1"/>
</dbReference>
<gene>
    <name evidence="9" type="ORF">LCGC14_0959260</name>
</gene>
<comment type="caution">
    <text evidence="9">The sequence shown here is derived from an EMBL/GenBank/DDBJ whole genome shotgun (WGS) entry which is preliminary data.</text>
</comment>
<dbReference type="SUPFAM" id="SSF55083">
    <property type="entry name" value="6-hydroxymethyl-7,8-dihydropterin pyrophosphokinase, HPPK"/>
    <property type="match status" value="1"/>
</dbReference>
<feature type="domain" description="7,8-dihydro-6-hydroxymethylpterin-pyrophosphokinase" evidence="8">
    <location>
        <begin position="10"/>
        <end position="105"/>
    </location>
</feature>
<evidence type="ECO:0000259" key="8">
    <source>
        <dbReference type="Pfam" id="PF01288"/>
    </source>
</evidence>
<keyword evidence="4" id="KW-0547">Nucleotide-binding</keyword>
<keyword evidence="7" id="KW-0289">Folate biosynthesis</keyword>
<accession>A0A0F9P126</accession>
<evidence type="ECO:0000256" key="4">
    <source>
        <dbReference type="ARBA" id="ARBA00022741"/>
    </source>
</evidence>
<evidence type="ECO:0000313" key="9">
    <source>
        <dbReference type="EMBL" id="KKN18092.1"/>
    </source>
</evidence>
<dbReference type="EMBL" id="LAZR01003460">
    <property type="protein sequence ID" value="KKN18092.1"/>
    <property type="molecule type" value="Genomic_DNA"/>
</dbReference>
<dbReference type="EC" id="2.7.6.3" evidence="2"/>
<keyword evidence="6" id="KW-0067">ATP-binding</keyword>
<dbReference type="GO" id="GO:0046656">
    <property type="term" value="P:folic acid biosynthetic process"/>
    <property type="evidence" value="ECO:0007669"/>
    <property type="project" value="UniProtKB-KW"/>
</dbReference>
<keyword evidence="5" id="KW-0418">Kinase</keyword>
<name>A0A0F9P126_9ZZZZ</name>
<evidence type="ECO:0000256" key="3">
    <source>
        <dbReference type="ARBA" id="ARBA00022679"/>
    </source>
</evidence>
<dbReference type="GO" id="GO:0003848">
    <property type="term" value="F:2-amino-4-hydroxy-6-hydroxymethyldihydropteridine diphosphokinase activity"/>
    <property type="evidence" value="ECO:0007669"/>
    <property type="project" value="UniProtKB-EC"/>
</dbReference>
<proteinExistence type="predicted"/>
<dbReference type="GO" id="GO:0005524">
    <property type="term" value="F:ATP binding"/>
    <property type="evidence" value="ECO:0007669"/>
    <property type="project" value="UniProtKB-KW"/>
</dbReference>
<dbReference type="InterPro" id="IPR000550">
    <property type="entry name" value="Hppk"/>
</dbReference>
<dbReference type="AlphaFoldDB" id="A0A0F9P126"/>
<comment type="pathway">
    <text evidence="1">Cofactor biosynthesis; tetrahydrofolate biosynthesis; 2-amino-4-hydroxy-6-hydroxymethyl-7,8-dihydropteridine diphosphate from 7,8-dihydroneopterin triphosphate: step 4/4.</text>
</comment>
<dbReference type="GO" id="GO:0046654">
    <property type="term" value="P:tetrahydrofolate biosynthetic process"/>
    <property type="evidence" value="ECO:0007669"/>
    <property type="project" value="UniProtKB-UniPathway"/>
</dbReference>
<evidence type="ECO:0000256" key="5">
    <source>
        <dbReference type="ARBA" id="ARBA00022777"/>
    </source>
</evidence>